<feature type="compositionally biased region" description="Basic and acidic residues" evidence="5">
    <location>
        <begin position="327"/>
        <end position="340"/>
    </location>
</feature>
<evidence type="ECO:0000256" key="4">
    <source>
        <dbReference type="ARBA" id="ARBA00025806"/>
    </source>
</evidence>
<comment type="subcellular location">
    <subcellularLocation>
        <location evidence="1">Nucleus</location>
    </subcellularLocation>
</comment>
<proteinExistence type="inferred from homology"/>
<dbReference type="PANTHER" id="PTHR12972">
    <property type="entry name" value="DOWNSTREAM NEIGHBOR OF SON"/>
    <property type="match status" value="1"/>
</dbReference>
<evidence type="ECO:0000256" key="5">
    <source>
        <dbReference type="SAM" id="MobiDB-lite"/>
    </source>
</evidence>
<keyword evidence="7" id="KW-1185">Reference proteome</keyword>
<feature type="compositionally biased region" description="Low complexity" evidence="5">
    <location>
        <begin position="358"/>
        <end position="368"/>
    </location>
</feature>
<accession>A0ABN7SHG1</accession>
<dbReference type="PANTHER" id="PTHR12972:SF0">
    <property type="entry name" value="PROTEIN DOWNSTREAM NEIGHBOR OF SON"/>
    <property type="match status" value="1"/>
</dbReference>
<keyword evidence="2" id="KW-0217">Developmental protein</keyword>
<feature type="region of interest" description="Disordered" evidence="5">
    <location>
        <begin position="1"/>
        <end position="87"/>
    </location>
</feature>
<evidence type="ECO:0000313" key="6">
    <source>
        <dbReference type="EMBL" id="CAG5099812.1"/>
    </source>
</evidence>
<evidence type="ECO:0000256" key="3">
    <source>
        <dbReference type="ARBA" id="ARBA00023242"/>
    </source>
</evidence>
<dbReference type="InterPro" id="IPR024861">
    <property type="entry name" value="Donson"/>
</dbReference>
<sequence>MGDDGTGSWVNPAAVIKRKRKKTTRASIASKTSTEEKENLPKKPLKTFNPFAKLKEQTNDPANTSLGLSSLTVDSQTDDSQKDEKANARDNEFLSALENHGNVTDLPNIEDRFKFENILNGSNGRSLRNRRRTIANMRDLDDDSARDGFTAQNNLNQTCSIPLDFSIKSKMKIKFSDTSALRRIKKEDWNTAISVTPADPTKLSQKLAAACLYYAWPATIGKKFYPRYATDFEPSSHGQRAEYWTQFEETIDAAFDALKTKFLPLFYVFTRSYSIVFYTHDGSSNPNNEDSQSQSALSQSSFHSKAVPSFCIRAVIAPATQGLKNKLIKEGVKESPKKEGDNEEDADACSPKPKFHRSNSCSGSSYRSRALPDPDFDFNPDDDESWDALRAMNVIKMKSTTAYDTKYHDGKGKTSLSDILNNRMSFRLRRFNFLVDLKSRPEWSSPNHHLFRPFRQFHGQKLDVKSGAEQINIEGILLPVHQYEIHKVLHELMQKRTIREYEVEYFTDKPTKSLSNYVPGRSLENSSDENVKDFLSSKPQSLRQLKWKDDIFNIV</sequence>
<gene>
    <name evidence="6" type="ORF">OKIOD_LOCUS8256</name>
</gene>
<name>A0ABN7SHG1_OIKDI</name>
<reference evidence="6 7" key="1">
    <citation type="submission" date="2021-04" db="EMBL/GenBank/DDBJ databases">
        <authorList>
            <person name="Bliznina A."/>
        </authorList>
    </citation>
    <scope>NUCLEOTIDE SEQUENCE [LARGE SCALE GENOMIC DNA]</scope>
</reference>
<evidence type="ECO:0000256" key="1">
    <source>
        <dbReference type="ARBA" id="ARBA00004123"/>
    </source>
</evidence>
<protein>
    <submittedName>
        <fullName evidence="6">Oidioi.mRNA.OKI2018_I69.XSR.g16698.t1.cds</fullName>
    </submittedName>
</protein>
<evidence type="ECO:0000256" key="2">
    <source>
        <dbReference type="ARBA" id="ARBA00022473"/>
    </source>
</evidence>
<keyword evidence="3" id="KW-0539">Nucleus</keyword>
<evidence type="ECO:0000313" key="7">
    <source>
        <dbReference type="Proteomes" id="UP001158576"/>
    </source>
</evidence>
<feature type="compositionally biased region" description="Polar residues" evidence="5">
    <location>
        <begin position="59"/>
        <end position="75"/>
    </location>
</feature>
<dbReference type="EMBL" id="OU015569">
    <property type="protein sequence ID" value="CAG5099812.1"/>
    <property type="molecule type" value="Genomic_DNA"/>
</dbReference>
<comment type="similarity">
    <text evidence="4">Belongs to the DONSON family.</text>
</comment>
<organism evidence="6 7">
    <name type="scientific">Oikopleura dioica</name>
    <name type="common">Tunicate</name>
    <dbReference type="NCBI Taxonomy" id="34765"/>
    <lineage>
        <taxon>Eukaryota</taxon>
        <taxon>Metazoa</taxon>
        <taxon>Chordata</taxon>
        <taxon>Tunicata</taxon>
        <taxon>Appendicularia</taxon>
        <taxon>Copelata</taxon>
        <taxon>Oikopleuridae</taxon>
        <taxon>Oikopleura</taxon>
    </lineage>
</organism>
<dbReference type="Proteomes" id="UP001158576">
    <property type="component" value="Chromosome XSR"/>
</dbReference>
<feature type="region of interest" description="Disordered" evidence="5">
    <location>
        <begin position="327"/>
        <end position="368"/>
    </location>
</feature>